<dbReference type="Pfam" id="PF05066">
    <property type="entry name" value="HARE-HTH"/>
    <property type="match status" value="1"/>
</dbReference>
<organism evidence="9 10">
    <name type="scientific">Facklamia hominis</name>
    <dbReference type="NCBI Taxonomy" id="178214"/>
    <lineage>
        <taxon>Bacteria</taxon>
        <taxon>Bacillati</taxon>
        <taxon>Bacillota</taxon>
        <taxon>Bacilli</taxon>
        <taxon>Lactobacillales</taxon>
        <taxon>Aerococcaceae</taxon>
        <taxon>Facklamia</taxon>
    </lineage>
</organism>
<dbReference type="NCBIfam" id="TIGR04567">
    <property type="entry name" value="RNAP_delt_lowGC"/>
    <property type="match status" value="1"/>
</dbReference>
<accession>A0AAJ1Q3U1</accession>
<comment type="function">
    <text evidence="6">Participates in both the initiation and recycling phases of transcription. In the presence of the delta subunit, RNAP displays an increased specificity of transcription, a decreased affinity for nucleic acids, and an increased efficiency of RNA synthesis because of enhanced recycling.</text>
</comment>
<keyword evidence="2 6" id="KW-0240">DNA-directed RNA polymerase</keyword>
<dbReference type="GO" id="GO:0006351">
    <property type="term" value="P:DNA-templated transcription"/>
    <property type="evidence" value="ECO:0007669"/>
    <property type="project" value="InterPro"/>
</dbReference>
<evidence type="ECO:0000256" key="5">
    <source>
        <dbReference type="ARBA" id="ARBA00023163"/>
    </source>
</evidence>
<evidence type="ECO:0000256" key="2">
    <source>
        <dbReference type="ARBA" id="ARBA00022478"/>
    </source>
</evidence>
<dbReference type="GO" id="GO:0006355">
    <property type="term" value="P:regulation of DNA-templated transcription"/>
    <property type="evidence" value="ECO:0007669"/>
    <property type="project" value="UniProtKB-UniRule"/>
</dbReference>
<comment type="similarity">
    <text evidence="1 6">Belongs to the RpoE family.</text>
</comment>
<dbReference type="RefSeq" id="WP_016648801.1">
    <property type="nucleotide sequence ID" value="NZ_CP138857.1"/>
</dbReference>
<evidence type="ECO:0000259" key="8">
    <source>
        <dbReference type="PROSITE" id="PS51913"/>
    </source>
</evidence>
<dbReference type="InterPro" id="IPR029757">
    <property type="entry name" value="RpoE"/>
</dbReference>
<keyword evidence="3 6" id="KW-0808">Transferase</keyword>
<evidence type="ECO:0000256" key="4">
    <source>
        <dbReference type="ARBA" id="ARBA00022695"/>
    </source>
</evidence>
<evidence type="ECO:0000256" key="7">
    <source>
        <dbReference type="SAM" id="MobiDB-lite"/>
    </source>
</evidence>
<keyword evidence="5 6" id="KW-0804">Transcription</keyword>
<dbReference type="Proteomes" id="UP001229251">
    <property type="component" value="Unassembled WGS sequence"/>
</dbReference>
<feature type="domain" description="HTH HARE-type" evidence="8">
    <location>
        <begin position="14"/>
        <end position="81"/>
    </location>
</feature>
<dbReference type="GO" id="GO:0000428">
    <property type="term" value="C:DNA-directed RNA polymerase complex"/>
    <property type="evidence" value="ECO:0007669"/>
    <property type="project" value="UniProtKB-KW"/>
</dbReference>
<sequence>MELKEFEGQVKSELSLIEVAHAILEESGEIIDFTELLLQIQDYLDLSDELIEAKMTRFYTDLNIDGRFISLGDNRWGLRAWYAVDEIDEEIITSSEEEENSQRKRRKKRKHNAFADNEDNAIDYNDDDPEDGDNAYDYDDEEDKDLEEEDDEDDEMEVLVADVEEDDEDEELNEYASDLSELGEDEIDLDEKESFEDEDEDDFEDEDDEEE</sequence>
<dbReference type="Gene3D" id="1.10.10.1250">
    <property type="entry name" value="RNA polymerase, subunit delta, N-terminal domain"/>
    <property type="match status" value="1"/>
</dbReference>
<proteinExistence type="inferred from homology"/>
<comment type="subunit">
    <text evidence="6">RNAP is composed of a core of 2 alpha, a beta and a beta' subunits. The core is associated with a delta subunit and one of several sigma factors.</text>
</comment>
<evidence type="ECO:0000256" key="1">
    <source>
        <dbReference type="ARBA" id="ARBA00009828"/>
    </source>
</evidence>
<dbReference type="GO" id="GO:0003899">
    <property type="term" value="F:DNA-directed RNA polymerase activity"/>
    <property type="evidence" value="ECO:0007669"/>
    <property type="project" value="UniProtKB-UniRule"/>
</dbReference>
<evidence type="ECO:0000313" key="9">
    <source>
        <dbReference type="EMBL" id="MDK7186940.1"/>
    </source>
</evidence>
<comment type="caution">
    <text evidence="9">The sequence shown here is derived from an EMBL/GenBank/DDBJ whole genome shotgun (WGS) entry which is preliminary data.</text>
</comment>
<dbReference type="AlphaFoldDB" id="A0AAJ1Q3U1"/>
<evidence type="ECO:0000256" key="3">
    <source>
        <dbReference type="ARBA" id="ARBA00022679"/>
    </source>
</evidence>
<gene>
    <name evidence="6 9" type="primary">rpoE</name>
    <name evidence="9" type="ORF">QP433_02990</name>
</gene>
<dbReference type="EMBL" id="JASOOE010000004">
    <property type="protein sequence ID" value="MDK7186940.1"/>
    <property type="molecule type" value="Genomic_DNA"/>
</dbReference>
<evidence type="ECO:0000313" key="10">
    <source>
        <dbReference type="Proteomes" id="UP001229251"/>
    </source>
</evidence>
<protein>
    <recommendedName>
        <fullName evidence="6">Probable DNA-directed RNA polymerase subunit delta</fullName>
    </recommendedName>
    <alternativeName>
        <fullName evidence="6">RNAP delta factor</fullName>
    </alternativeName>
</protein>
<reference evidence="9" key="1">
    <citation type="submission" date="2023-05" db="EMBL/GenBank/DDBJ databases">
        <title>Cataloging the Phylogenetic Diversity of Human Bladder Bacteria.</title>
        <authorList>
            <person name="Du J."/>
        </authorList>
    </citation>
    <scope>NUCLEOTIDE SEQUENCE</scope>
    <source>
        <strain evidence="9">UMB1231</strain>
    </source>
</reference>
<name>A0AAJ1Q3U1_9LACT</name>
<feature type="compositionally biased region" description="Acidic residues" evidence="7">
    <location>
        <begin position="116"/>
        <end position="173"/>
    </location>
</feature>
<keyword evidence="4 6" id="KW-0548">Nucleotidyltransferase</keyword>
<feature type="region of interest" description="Disordered" evidence="7">
    <location>
        <begin position="116"/>
        <end position="211"/>
    </location>
</feature>
<dbReference type="HAMAP" id="MF_00357">
    <property type="entry name" value="RNApol_bact_RpoE"/>
    <property type="match status" value="1"/>
</dbReference>
<dbReference type="PROSITE" id="PS51913">
    <property type="entry name" value="HTH_HARE"/>
    <property type="match status" value="1"/>
</dbReference>
<dbReference type="InterPro" id="IPR038087">
    <property type="entry name" value="RNAP_delta_N_dom_sf"/>
</dbReference>
<evidence type="ECO:0000256" key="6">
    <source>
        <dbReference type="HAMAP-Rule" id="MF_00357"/>
    </source>
</evidence>
<dbReference type="InterPro" id="IPR007759">
    <property type="entry name" value="Asxl_HARE-HTH"/>
</dbReference>
<feature type="compositionally biased region" description="Acidic residues" evidence="7">
    <location>
        <begin position="181"/>
        <end position="211"/>
    </location>
</feature>